<protein>
    <submittedName>
        <fullName evidence="2">Uncharacterized protein</fullName>
    </submittedName>
</protein>
<evidence type="ECO:0000313" key="2">
    <source>
        <dbReference type="EMBL" id="SVC95927.1"/>
    </source>
</evidence>
<name>A0A382RFH7_9ZZZZ</name>
<dbReference type="AlphaFoldDB" id="A0A382RFH7"/>
<organism evidence="2">
    <name type="scientific">marine metagenome</name>
    <dbReference type="NCBI Taxonomy" id="408172"/>
    <lineage>
        <taxon>unclassified sequences</taxon>
        <taxon>metagenomes</taxon>
        <taxon>ecological metagenomes</taxon>
    </lineage>
</organism>
<feature type="region of interest" description="Disordered" evidence="1">
    <location>
        <begin position="1"/>
        <end position="38"/>
    </location>
</feature>
<dbReference type="EMBL" id="UINC01121050">
    <property type="protein sequence ID" value="SVC95927.1"/>
    <property type="molecule type" value="Genomic_DNA"/>
</dbReference>
<proteinExistence type="predicted"/>
<gene>
    <name evidence="2" type="ORF">METZ01_LOCUS348781</name>
</gene>
<accession>A0A382RFH7</accession>
<sequence length="120" mass="12992">MSKHPPTAATDSGKDDTTLGGYFRVHNRPPAYEGPDGHPYTVSLEVEKTGNLRTPCAGYLVFPRWAETGVGIVGHVETSTLVECATSEEVMDRLGALTLIEVQRLLADVMKQCNQSDTAD</sequence>
<reference evidence="2" key="1">
    <citation type="submission" date="2018-05" db="EMBL/GenBank/DDBJ databases">
        <authorList>
            <person name="Lanie J.A."/>
            <person name="Ng W.-L."/>
            <person name="Kazmierczak K.M."/>
            <person name="Andrzejewski T.M."/>
            <person name="Davidsen T.M."/>
            <person name="Wayne K.J."/>
            <person name="Tettelin H."/>
            <person name="Glass J.I."/>
            <person name="Rusch D."/>
            <person name="Podicherti R."/>
            <person name="Tsui H.-C.T."/>
            <person name="Winkler M.E."/>
        </authorList>
    </citation>
    <scope>NUCLEOTIDE SEQUENCE</scope>
</reference>
<evidence type="ECO:0000256" key="1">
    <source>
        <dbReference type="SAM" id="MobiDB-lite"/>
    </source>
</evidence>